<dbReference type="Gene3D" id="2.60.40.3760">
    <property type="match status" value="2"/>
</dbReference>
<dbReference type="Proteomes" id="UP000255352">
    <property type="component" value="Unassembled WGS sequence"/>
</dbReference>
<proteinExistence type="predicted"/>
<protein>
    <submittedName>
        <fullName evidence="2">N-acetylmuramoyl-L-alanine amidase</fullName>
    </submittedName>
</protein>
<dbReference type="InterPro" id="IPR013688">
    <property type="entry name" value="GBS_Bsp-like"/>
</dbReference>
<dbReference type="AlphaFoldDB" id="A0A380KPZ1"/>
<reference evidence="2 3" key="1">
    <citation type="submission" date="2018-06" db="EMBL/GenBank/DDBJ databases">
        <authorList>
            <consortium name="Pathogen Informatics"/>
            <person name="Doyle S."/>
        </authorList>
    </citation>
    <scope>NUCLEOTIDE SEQUENCE [LARGE SCALE GENOMIC DNA]</scope>
    <source>
        <strain evidence="2 3">NCTC13760</strain>
    </source>
</reference>
<gene>
    <name evidence="2" type="ORF">NCTC13760_01108</name>
</gene>
<dbReference type="Pfam" id="PF08481">
    <property type="entry name" value="GBS_Bsp-like"/>
    <property type="match status" value="2"/>
</dbReference>
<dbReference type="EMBL" id="UHFP01000001">
    <property type="protein sequence ID" value="SUN68419.1"/>
    <property type="molecule type" value="Genomic_DNA"/>
</dbReference>
<dbReference type="GeneID" id="69903644"/>
<feature type="compositionally biased region" description="Polar residues" evidence="1">
    <location>
        <begin position="95"/>
        <end position="110"/>
    </location>
</feature>
<evidence type="ECO:0000313" key="3">
    <source>
        <dbReference type="Proteomes" id="UP000255352"/>
    </source>
</evidence>
<organism evidence="2 3">
    <name type="scientific">Streptococcus infantarius</name>
    <dbReference type="NCBI Taxonomy" id="102684"/>
    <lineage>
        <taxon>Bacteria</taxon>
        <taxon>Bacillati</taxon>
        <taxon>Bacillota</taxon>
        <taxon>Bacilli</taxon>
        <taxon>Lactobacillales</taxon>
        <taxon>Streptococcaceae</taxon>
        <taxon>Streptococcus</taxon>
    </lineage>
</organism>
<name>A0A380KPZ1_9STRE</name>
<feature type="region of interest" description="Disordered" evidence="1">
    <location>
        <begin position="45"/>
        <end position="110"/>
    </location>
</feature>
<accession>A0A380KPZ1</accession>
<evidence type="ECO:0000256" key="1">
    <source>
        <dbReference type="SAM" id="MobiDB-lite"/>
    </source>
</evidence>
<feature type="compositionally biased region" description="Low complexity" evidence="1">
    <location>
        <begin position="61"/>
        <end position="83"/>
    </location>
</feature>
<dbReference type="RefSeq" id="WP_223903570.1">
    <property type="nucleotide sequence ID" value="NZ_CABKNK020000003.1"/>
</dbReference>
<sequence>MLSGVLLTAIGAGGVCADEVQASTSATVNSVLADINSENYQADAGLSEETSDLSENDKANELNSESASSSINDEQSTTTTEQTEVNDDKEAAVTDDSNSTGAESEQVDNFSENQTESIVDANANSQLTDESQNVKSEITANDNQKLVAERRATGNATDEVTSATLTNKGFDIQYNQTIPGGAKIMFAVWSEVNGQDDLIWYTAGSKGHVVAKYTGSYGKYNIHTYQNINGQMIGLNSRTIDVPKPSAKVTITKVDGTTYKVTASDIPAYITSIQLPTWTEKGRQNDIQLYSTTKNADGTFTRIFSIAEHNLEGGKYNVHVYGTNAVTNSLTCLTGTSIEADYHFSDVHVQPTLTTNGFQISMPSDVSSDMTVYHVVWSANNDQDDLIWYKVPTNGQLTA</sequence>
<evidence type="ECO:0000313" key="2">
    <source>
        <dbReference type="EMBL" id="SUN68419.1"/>
    </source>
</evidence>